<evidence type="ECO:0000259" key="6">
    <source>
        <dbReference type="PROSITE" id="PS50045"/>
    </source>
</evidence>
<dbReference type="InterPro" id="IPR003593">
    <property type="entry name" value="AAA+_ATPase"/>
</dbReference>
<dbReference type="InterPro" id="IPR025944">
    <property type="entry name" value="Sigma_54_int_dom_CS"/>
</dbReference>
<proteinExistence type="predicted"/>
<dbReference type="Pfam" id="PF25601">
    <property type="entry name" value="AAA_lid_14"/>
    <property type="match status" value="1"/>
</dbReference>
<dbReference type="GO" id="GO:0043565">
    <property type="term" value="F:sequence-specific DNA binding"/>
    <property type="evidence" value="ECO:0007669"/>
    <property type="project" value="InterPro"/>
</dbReference>
<protein>
    <submittedName>
        <fullName evidence="8">Arginine utilization regulatory protein RocR</fullName>
    </submittedName>
</protein>
<evidence type="ECO:0000256" key="3">
    <source>
        <dbReference type="ARBA" id="ARBA00023015"/>
    </source>
</evidence>
<dbReference type="GO" id="GO:0006355">
    <property type="term" value="P:regulation of DNA-templated transcription"/>
    <property type="evidence" value="ECO:0007669"/>
    <property type="project" value="InterPro"/>
</dbReference>
<dbReference type="NCBIfam" id="TIGR00229">
    <property type="entry name" value="sensory_box"/>
    <property type="match status" value="1"/>
</dbReference>
<dbReference type="InterPro" id="IPR002078">
    <property type="entry name" value="Sigma_54_int"/>
</dbReference>
<dbReference type="SUPFAM" id="SSF46689">
    <property type="entry name" value="Homeodomain-like"/>
    <property type="match status" value="1"/>
</dbReference>
<feature type="domain" description="UBA" evidence="5">
    <location>
        <begin position="419"/>
        <end position="465"/>
    </location>
</feature>
<dbReference type="PRINTS" id="PR01590">
    <property type="entry name" value="HTHFIS"/>
</dbReference>
<dbReference type="InterPro" id="IPR002197">
    <property type="entry name" value="HTH_Fis"/>
</dbReference>
<gene>
    <name evidence="8" type="primary">rocR</name>
    <name evidence="8" type="ORF">DNHGIG_03130</name>
</gene>
<dbReference type="RefSeq" id="WP_282198023.1">
    <property type="nucleotide sequence ID" value="NZ_BOQE01000001.1"/>
</dbReference>
<dbReference type="PANTHER" id="PTHR32071">
    <property type="entry name" value="TRANSCRIPTIONAL REGULATORY PROTEIN"/>
    <property type="match status" value="1"/>
</dbReference>
<dbReference type="PROSITE" id="PS50045">
    <property type="entry name" value="SIGMA54_INTERACT_4"/>
    <property type="match status" value="1"/>
</dbReference>
<dbReference type="CDD" id="cd00130">
    <property type="entry name" value="PAS"/>
    <property type="match status" value="1"/>
</dbReference>
<dbReference type="PROSITE" id="PS00688">
    <property type="entry name" value="SIGMA54_INTERACT_3"/>
    <property type="match status" value="1"/>
</dbReference>
<evidence type="ECO:0000259" key="7">
    <source>
        <dbReference type="PROSITE" id="PS50112"/>
    </source>
</evidence>
<evidence type="ECO:0000313" key="9">
    <source>
        <dbReference type="Proteomes" id="UP001057291"/>
    </source>
</evidence>
<dbReference type="CDD" id="cd00009">
    <property type="entry name" value="AAA"/>
    <property type="match status" value="1"/>
</dbReference>
<evidence type="ECO:0000256" key="2">
    <source>
        <dbReference type="ARBA" id="ARBA00022840"/>
    </source>
</evidence>
<dbReference type="InterPro" id="IPR015940">
    <property type="entry name" value="UBA"/>
</dbReference>
<comment type="caution">
    <text evidence="8">The sequence shown here is derived from an EMBL/GenBank/DDBJ whole genome shotgun (WGS) entry which is preliminary data.</text>
</comment>
<dbReference type="InterPro" id="IPR027417">
    <property type="entry name" value="P-loop_NTPase"/>
</dbReference>
<dbReference type="SUPFAM" id="SSF52540">
    <property type="entry name" value="P-loop containing nucleoside triphosphate hydrolases"/>
    <property type="match status" value="1"/>
</dbReference>
<dbReference type="Proteomes" id="UP001057291">
    <property type="component" value="Unassembled WGS sequence"/>
</dbReference>
<keyword evidence="3" id="KW-0805">Transcription regulation</keyword>
<dbReference type="InterPro" id="IPR058031">
    <property type="entry name" value="AAA_lid_NorR"/>
</dbReference>
<dbReference type="Pfam" id="PF00989">
    <property type="entry name" value="PAS"/>
    <property type="match status" value="1"/>
</dbReference>
<evidence type="ECO:0000313" key="8">
    <source>
        <dbReference type="EMBL" id="GIM44764.1"/>
    </source>
</evidence>
<keyword evidence="1" id="KW-0547">Nucleotide-binding</keyword>
<dbReference type="AlphaFoldDB" id="A0AAV4LAP1"/>
<dbReference type="PROSITE" id="PS50112">
    <property type="entry name" value="PAS"/>
    <property type="match status" value="1"/>
</dbReference>
<name>A0AAV4LAP1_9BACL</name>
<dbReference type="FunFam" id="3.40.50.300:FF:000006">
    <property type="entry name" value="DNA-binding transcriptional regulator NtrC"/>
    <property type="match status" value="1"/>
</dbReference>
<dbReference type="PROSITE" id="PS50030">
    <property type="entry name" value="UBA"/>
    <property type="match status" value="1"/>
</dbReference>
<dbReference type="Gene3D" id="1.10.8.60">
    <property type="match status" value="1"/>
</dbReference>
<dbReference type="PROSITE" id="PS00675">
    <property type="entry name" value="SIGMA54_INTERACT_1"/>
    <property type="match status" value="1"/>
</dbReference>
<dbReference type="InterPro" id="IPR000014">
    <property type="entry name" value="PAS"/>
</dbReference>
<dbReference type="Gene3D" id="3.40.50.300">
    <property type="entry name" value="P-loop containing nucleotide triphosphate hydrolases"/>
    <property type="match status" value="1"/>
</dbReference>
<dbReference type="InterPro" id="IPR009057">
    <property type="entry name" value="Homeodomain-like_sf"/>
</dbReference>
<evidence type="ECO:0000259" key="5">
    <source>
        <dbReference type="PROSITE" id="PS50030"/>
    </source>
</evidence>
<sequence length="480" mass="54186">MKERSRLEQMMKCYEAVLDLLDEGIHVIDTSGKTLLYNKKMSELEGLTIEEVLHKDIREVLPSLTAETSTLLKAIQTGRPVGEQRQTYFTVKGKEITTVNRTYPIYLENELIGALELAQDISEVKRLTDQMIQNSKAYGLPSRGKSDSNNTRFTFDMIIGRSPAFQEAIEYAKRAARSHSTILIYGETGTGKEMVAQSIHNASARAGFPFIAQNCSAIPESLMEGILFGTKKGSFTGAIDRPGIFEQARGGTLLLDEIHTMNVAVQAKLLRVLQEGQIQRIGATQATDVDVRVIATINIDPIQAVKKGLLREDLYYRLGVVCIHIPPLRERKEDIPELVQAFLHTCNKRVGTDVREISDELLDAFMRYSWPGNVRQLEHVIEGALNMVQRERQLKMEHLAPYFRVQLEKEIKKNDENPSENEKVVEDMFDSGSLLSRENERERIVEALQSTHGNISGAARLLGISRQLLQYKLKKYGIPR</sequence>
<keyword evidence="9" id="KW-1185">Reference proteome</keyword>
<evidence type="ECO:0000256" key="4">
    <source>
        <dbReference type="ARBA" id="ARBA00023163"/>
    </source>
</evidence>
<dbReference type="SUPFAM" id="SSF55785">
    <property type="entry name" value="PYP-like sensor domain (PAS domain)"/>
    <property type="match status" value="1"/>
</dbReference>
<evidence type="ECO:0000256" key="1">
    <source>
        <dbReference type="ARBA" id="ARBA00022741"/>
    </source>
</evidence>
<dbReference type="InterPro" id="IPR035965">
    <property type="entry name" value="PAS-like_dom_sf"/>
</dbReference>
<keyword evidence="4" id="KW-0804">Transcription</keyword>
<reference evidence="8" key="1">
    <citation type="journal article" date="2023" name="Int. J. Syst. Evol. Microbiol.">
        <title>Collibacillus ludicampi gen. nov., sp. nov., a new soil bacterium of the family Alicyclobacillaceae.</title>
        <authorList>
            <person name="Jojima T."/>
            <person name="Ioku Y."/>
            <person name="Fukuta Y."/>
            <person name="Shirasaka N."/>
            <person name="Matsumura Y."/>
            <person name="Mori M."/>
        </authorList>
    </citation>
    <scope>NUCLEOTIDE SEQUENCE</scope>
    <source>
        <strain evidence="8">TP075</strain>
    </source>
</reference>
<dbReference type="GO" id="GO:0005524">
    <property type="term" value="F:ATP binding"/>
    <property type="evidence" value="ECO:0007669"/>
    <property type="project" value="UniProtKB-KW"/>
</dbReference>
<dbReference type="SMART" id="SM00382">
    <property type="entry name" value="AAA"/>
    <property type="match status" value="1"/>
</dbReference>
<dbReference type="Gene3D" id="3.30.450.20">
    <property type="entry name" value="PAS domain"/>
    <property type="match status" value="1"/>
</dbReference>
<dbReference type="EMBL" id="BOQE01000001">
    <property type="protein sequence ID" value="GIM44764.1"/>
    <property type="molecule type" value="Genomic_DNA"/>
</dbReference>
<dbReference type="Gene3D" id="1.10.10.60">
    <property type="entry name" value="Homeodomain-like"/>
    <property type="match status" value="1"/>
</dbReference>
<feature type="domain" description="PAS" evidence="7">
    <location>
        <begin position="10"/>
        <end position="61"/>
    </location>
</feature>
<keyword evidence="2" id="KW-0067">ATP-binding</keyword>
<dbReference type="Pfam" id="PF00158">
    <property type="entry name" value="Sigma54_activat"/>
    <property type="match status" value="1"/>
</dbReference>
<dbReference type="InterPro" id="IPR013767">
    <property type="entry name" value="PAS_fold"/>
</dbReference>
<feature type="domain" description="Sigma-54 factor interaction" evidence="6">
    <location>
        <begin position="158"/>
        <end position="386"/>
    </location>
</feature>
<dbReference type="PANTHER" id="PTHR32071:SF74">
    <property type="entry name" value="TRANSCRIPTIONAL ACTIVATOR ROCR"/>
    <property type="match status" value="1"/>
</dbReference>
<organism evidence="8 9">
    <name type="scientific">Collibacillus ludicampi</name>
    <dbReference type="NCBI Taxonomy" id="2771369"/>
    <lineage>
        <taxon>Bacteria</taxon>
        <taxon>Bacillati</taxon>
        <taxon>Bacillota</taxon>
        <taxon>Bacilli</taxon>
        <taxon>Bacillales</taxon>
        <taxon>Alicyclobacillaceae</taxon>
        <taxon>Collibacillus</taxon>
    </lineage>
</organism>
<accession>A0AAV4LAP1</accession>
<dbReference type="InterPro" id="IPR025662">
    <property type="entry name" value="Sigma_54_int_dom_ATP-bd_1"/>
</dbReference>
<dbReference type="Pfam" id="PF02954">
    <property type="entry name" value="HTH_8"/>
    <property type="match status" value="1"/>
</dbReference>